<gene>
    <name evidence="5" type="ORF">CSQ87_03490</name>
</gene>
<dbReference type="AlphaFoldDB" id="A0A2M9HGQ7"/>
<evidence type="ECO:0000256" key="1">
    <source>
        <dbReference type="ARBA" id="ARBA00022630"/>
    </source>
</evidence>
<dbReference type="Gene3D" id="3.50.50.60">
    <property type="entry name" value="FAD/NAD(P)-binding domain"/>
    <property type="match status" value="1"/>
</dbReference>
<evidence type="ECO:0000313" key="6">
    <source>
        <dbReference type="Proteomes" id="UP000231451"/>
    </source>
</evidence>
<dbReference type="GO" id="GO:0004791">
    <property type="term" value="F:thioredoxin-disulfide reductase (NADPH) activity"/>
    <property type="evidence" value="ECO:0007669"/>
    <property type="project" value="UniProtKB-EC"/>
</dbReference>
<proteinExistence type="predicted"/>
<name>A0A2M9HGQ7_9BIFI</name>
<evidence type="ECO:0000256" key="2">
    <source>
        <dbReference type="ARBA" id="ARBA00023002"/>
    </source>
</evidence>
<dbReference type="EMBL" id="PEBK01000002">
    <property type="protein sequence ID" value="PJM75973.1"/>
    <property type="molecule type" value="Genomic_DNA"/>
</dbReference>
<evidence type="ECO:0000256" key="3">
    <source>
        <dbReference type="ARBA" id="ARBA00048132"/>
    </source>
</evidence>
<dbReference type="InterPro" id="IPR050097">
    <property type="entry name" value="Ferredoxin-NADP_redctase_2"/>
</dbReference>
<dbReference type="PANTHER" id="PTHR48105">
    <property type="entry name" value="THIOREDOXIN REDUCTASE 1-RELATED-RELATED"/>
    <property type="match status" value="1"/>
</dbReference>
<keyword evidence="2" id="KW-0560">Oxidoreductase</keyword>
<feature type="domain" description="FAD/NAD(P)-binding" evidence="4">
    <location>
        <begin position="135"/>
        <end position="212"/>
    </location>
</feature>
<comment type="catalytic activity">
    <reaction evidence="3">
        <text>[thioredoxin]-dithiol + NADP(+) = [thioredoxin]-disulfide + NADPH + H(+)</text>
        <dbReference type="Rhea" id="RHEA:20345"/>
        <dbReference type="Rhea" id="RHEA-COMP:10698"/>
        <dbReference type="Rhea" id="RHEA-COMP:10700"/>
        <dbReference type="ChEBI" id="CHEBI:15378"/>
        <dbReference type="ChEBI" id="CHEBI:29950"/>
        <dbReference type="ChEBI" id="CHEBI:50058"/>
        <dbReference type="ChEBI" id="CHEBI:57783"/>
        <dbReference type="ChEBI" id="CHEBI:58349"/>
        <dbReference type="EC" id="1.8.1.9"/>
    </reaction>
</comment>
<comment type="caution">
    <text evidence="5">The sequence shown here is derived from an EMBL/GenBank/DDBJ whole genome shotgun (WGS) entry which is preliminary data.</text>
</comment>
<sequence>MTDTVVTRVIGEQEYRKTSAGAADTVMADAVTATVAAVPTGTTSGETGPADVGAQASAQAGLSAAFSVFGGLGSGGLGAGGLSAGSGTNGISALSSTSGNDGKAGSTDDDQAAGGFASLLGGGTTTERESAAAVEVRNVVTDETTVIPANGIFVAIGHVPQTGFLDSAVSRDDDGYILVDGASTRTSVLGVFAAGDAVDRVYRQAISAAGMGCRAALDAQEYLAR</sequence>
<dbReference type="Pfam" id="PF07992">
    <property type="entry name" value="Pyr_redox_2"/>
    <property type="match status" value="1"/>
</dbReference>
<reference evidence="5 6" key="1">
    <citation type="submission" date="2017-10" db="EMBL/GenBank/DDBJ databases">
        <title>Draft genome sequences of strains TRE 1, TRE 9, TRE H and TRI 7, isolated from tamarins, belonging to four potential novel Bifidobacterium species.</title>
        <authorList>
            <person name="Mattarelli P."/>
            <person name="Modesto M."/>
            <person name="Puglisi E."/>
            <person name="Morelli L."/>
            <person name="Spezio C."/>
            <person name="Bonetti A."/>
            <person name="Sandri C."/>
        </authorList>
    </citation>
    <scope>NUCLEOTIDE SEQUENCE [LARGE SCALE GENOMIC DNA]</scope>
    <source>
        <strain evidence="6">TRI7</strain>
    </source>
</reference>
<evidence type="ECO:0000313" key="5">
    <source>
        <dbReference type="EMBL" id="PJM75973.1"/>
    </source>
</evidence>
<protein>
    <recommendedName>
        <fullName evidence="4">FAD/NAD(P)-binding domain-containing protein</fullName>
    </recommendedName>
</protein>
<evidence type="ECO:0000259" key="4">
    <source>
        <dbReference type="Pfam" id="PF07992"/>
    </source>
</evidence>
<organism evidence="5 6">
    <name type="scientific">Bifidobacterium simiarum</name>
    <dbReference type="NCBI Taxonomy" id="2045441"/>
    <lineage>
        <taxon>Bacteria</taxon>
        <taxon>Bacillati</taxon>
        <taxon>Actinomycetota</taxon>
        <taxon>Actinomycetes</taxon>
        <taxon>Bifidobacteriales</taxon>
        <taxon>Bifidobacteriaceae</taxon>
        <taxon>Bifidobacterium</taxon>
    </lineage>
</organism>
<dbReference type="InterPro" id="IPR036188">
    <property type="entry name" value="FAD/NAD-bd_sf"/>
</dbReference>
<dbReference type="Proteomes" id="UP000231451">
    <property type="component" value="Unassembled WGS sequence"/>
</dbReference>
<dbReference type="PRINTS" id="PR00469">
    <property type="entry name" value="PNDRDTASEII"/>
</dbReference>
<accession>A0A2M9HGQ7</accession>
<keyword evidence="1" id="KW-0285">Flavoprotein</keyword>
<keyword evidence="6" id="KW-1185">Reference proteome</keyword>
<dbReference type="InterPro" id="IPR023753">
    <property type="entry name" value="FAD/NAD-binding_dom"/>
</dbReference>
<dbReference type="SUPFAM" id="SSF51905">
    <property type="entry name" value="FAD/NAD(P)-binding domain"/>
    <property type="match status" value="1"/>
</dbReference>